<dbReference type="EMBL" id="FQ790340">
    <property type="protein sequence ID" value="CCD51971.1"/>
    <property type="molecule type" value="Genomic_DNA"/>
</dbReference>
<evidence type="ECO:0000313" key="2">
    <source>
        <dbReference type="EMBL" id="CCD51971.1"/>
    </source>
</evidence>
<dbReference type="Proteomes" id="UP000008177">
    <property type="component" value="Unplaced contigs"/>
</dbReference>
<organism evidence="2 3">
    <name type="scientific">Botryotinia fuckeliana (strain T4)</name>
    <name type="common">Noble rot fungus</name>
    <name type="synonym">Botrytis cinerea</name>
    <dbReference type="NCBI Taxonomy" id="999810"/>
    <lineage>
        <taxon>Eukaryota</taxon>
        <taxon>Fungi</taxon>
        <taxon>Dikarya</taxon>
        <taxon>Ascomycota</taxon>
        <taxon>Pezizomycotina</taxon>
        <taxon>Leotiomycetes</taxon>
        <taxon>Helotiales</taxon>
        <taxon>Sclerotiniaceae</taxon>
        <taxon>Botrytis</taxon>
    </lineage>
</organism>
<reference evidence="3" key="1">
    <citation type="journal article" date="2011" name="PLoS Genet.">
        <title>Genomic analysis of the necrotrophic fungal pathogens Sclerotinia sclerotiorum and Botrytis cinerea.</title>
        <authorList>
            <person name="Amselem J."/>
            <person name="Cuomo C.A."/>
            <person name="van Kan J.A."/>
            <person name="Viaud M."/>
            <person name="Benito E.P."/>
            <person name="Couloux A."/>
            <person name="Coutinho P.M."/>
            <person name="de Vries R.P."/>
            <person name="Dyer P.S."/>
            <person name="Fillinger S."/>
            <person name="Fournier E."/>
            <person name="Gout L."/>
            <person name="Hahn M."/>
            <person name="Kohn L."/>
            <person name="Lapalu N."/>
            <person name="Plummer K.M."/>
            <person name="Pradier J.M."/>
            <person name="Quevillon E."/>
            <person name="Sharon A."/>
            <person name="Simon A."/>
            <person name="ten Have A."/>
            <person name="Tudzynski B."/>
            <person name="Tudzynski P."/>
            <person name="Wincker P."/>
            <person name="Andrew M."/>
            <person name="Anthouard V."/>
            <person name="Beever R.E."/>
            <person name="Beffa R."/>
            <person name="Benoit I."/>
            <person name="Bouzid O."/>
            <person name="Brault B."/>
            <person name="Chen Z."/>
            <person name="Choquer M."/>
            <person name="Collemare J."/>
            <person name="Cotton P."/>
            <person name="Danchin E.G."/>
            <person name="Da Silva C."/>
            <person name="Gautier A."/>
            <person name="Giraud C."/>
            <person name="Giraud T."/>
            <person name="Gonzalez C."/>
            <person name="Grossetete S."/>
            <person name="Guldener U."/>
            <person name="Henrissat B."/>
            <person name="Howlett B.J."/>
            <person name="Kodira C."/>
            <person name="Kretschmer M."/>
            <person name="Lappartient A."/>
            <person name="Leroch M."/>
            <person name="Levis C."/>
            <person name="Mauceli E."/>
            <person name="Neuveglise C."/>
            <person name="Oeser B."/>
            <person name="Pearson M."/>
            <person name="Poulain J."/>
            <person name="Poussereau N."/>
            <person name="Quesneville H."/>
            <person name="Rascle C."/>
            <person name="Schumacher J."/>
            <person name="Segurens B."/>
            <person name="Sexton A."/>
            <person name="Silva E."/>
            <person name="Sirven C."/>
            <person name="Soanes D.M."/>
            <person name="Talbot N.J."/>
            <person name="Templeton M."/>
            <person name="Yandava C."/>
            <person name="Yarden O."/>
            <person name="Zeng Q."/>
            <person name="Rollins J.A."/>
            <person name="Lebrun M.H."/>
            <person name="Dickman M."/>
        </authorList>
    </citation>
    <scope>NUCLEOTIDE SEQUENCE [LARGE SCALE GENOMIC DNA]</scope>
    <source>
        <strain evidence="3">T4</strain>
    </source>
</reference>
<dbReference type="AlphaFoldDB" id="G2YK23"/>
<dbReference type="HOGENOM" id="CLU_2830951_0_0_1"/>
<proteinExistence type="predicted"/>
<evidence type="ECO:0000256" key="1">
    <source>
        <dbReference type="SAM" id="MobiDB-lite"/>
    </source>
</evidence>
<feature type="compositionally biased region" description="Basic residues" evidence="1">
    <location>
        <begin position="45"/>
        <end position="55"/>
    </location>
</feature>
<dbReference type="InParanoid" id="G2YK23"/>
<protein>
    <submittedName>
        <fullName evidence="2">Uncharacterized protein</fullName>
    </submittedName>
</protein>
<gene>
    <name evidence="2" type="ORF">BofuT4_uP081300.1</name>
</gene>
<name>G2YK23_BOTF4</name>
<feature type="region of interest" description="Disordered" evidence="1">
    <location>
        <begin position="24"/>
        <end position="66"/>
    </location>
</feature>
<sequence length="66" mass="7434">MTSSPPEATTTLASCSYRPAFAQNSEDNSRLSSYHILNFPTPKHPNTKPFHKSRDRPKNSPNFNIT</sequence>
<evidence type="ECO:0000313" key="3">
    <source>
        <dbReference type="Proteomes" id="UP000008177"/>
    </source>
</evidence>
<accession>G2YK23</accession>